<dbReference type="SMART" id="SM00475">
    <property type="entry name" value="53EXOc"/>
    <property type="match status" value="1"/>
</dbReference>
<dbReference type="GO" id="GO:0033567">
    <property type="term" value="P:DNA replication, Okazaki fragment processing"/>
    <property type="evidence" value="ECO:0007669"/>
    <property type="project" value="InterPro"/>
</dbReference>
<dbReference type="InterPro" id="IPR020046">
    <property type="entry name" value="5-3_exonucl_a-hlix_arch_N"/>
</dbReference>
<dbReference type="InterPro" id="IPR002421">
    <property type="entry name" value="5-3_exonuclease"/>
</dbReference>
<dbReference type="InterPro" id="IPR036279">
    <property type="entry name" value="5-3_exonuclease_C_sf"/>
</dbReference>
<evidence type="ECO:0000259" key="4">
    <source>
        <dbReference type="SMART" id="SM00475"/>
    </source>
</evidence>
<keyword evidence="3" id="KW-0238">DNA-binding</keyword>
<dbReference type="InterPro" id="IPR008918">
    <property type="entry name" value="HhH2"/>
</dbReference>
<accession>A0A1N7L4R2</accession>
<dbReference type="PANTHER" id="PTHR42646:SF2">
    <property type="entry name" value="5'-3' EXONUCLEASE FAMILY PROTEIN"/>
    <property type="match status" value="1"/>
</dbReference>
<proteinExistence type="predicted"/>
<protein>
    <submittedName>
        <fullName evidence="5">Protein Xni</fullName>
    </submittedName>
</protein>
<keyword evidence="2" id="KW-0378">Hydrolase</keyword>
<dbReference type="SMART" id="SM00279">
    <property type="entry name" value="HhH2"/>
    <property type="match status" value="1"/>
</dbReference>
<keyword evidence="6" id="KW-1185">Reference proteome</keyword>
<reference evidence="6" key="1">
    <citation type="submission" date="2017-01" db="EMBL/GenBank/DDBJ databases">
        <authorList>
            <person name="Varghese N."/>
            <person name="Submissions S."/>
        </authorList>
    </citation>
    <scope>NUCLEOTIDE SEQUENCE [LARGE SCALE GENOMIC DNA]</scope>
    <source>
        <strain evidence="6">DSM 24913</strain>
    </source>
</reference>
<gene>
    <name evidence="5" type="ORF">SAMN05421686_103289</name>
</gene>
<dbReference type="Pfam" id="PF02739">
    <property type="entry name" value="5_3_exonuc_N"/>
    <property type="match status" value="1"/>
</dbReference>
<dbReference type="GO" id="GO:0017108">
    <property type="term" value="F:5'-flap endonuclease activity"/>
    <property type="evidence" value="ECO:0007669"/>
    <property type="project" value="InterPro"/>
</dbReference>
<dbReference type="Gene3D" id="3.40.50.1010">
    <property type="entry name" value="5'-nuclease"/>
    <property type="match status" value="1"/>
</dbReference>
<dbReference type="OrthoDB" id="9806424at2"/>
<dbReference type="CDD" id="cd09898">
    <property type="entry name" value="H3TH_53EXO"/>
    <property type="match status" value="1"/>
</dbReference>
<dbReference type="EMBL" id="FTOH01000003">
    <property type="protein sequence ID" value="SIS68855.1"/>
    <property type="molecule type" value="Genomic_DNA"/>
</dbReference>
<dbReference type="AlphaFoldDB" id="A0A1N7L4R2"/>
<dbReference type="RefSeq" id="WP_084188701.1">
    <property type="nucleotide sequence ID" value="NZ_FTOH01000003.1"/>
</dbReference>
<dbReference type="FunFam" id="1.10.150.20:FF:000003">
    <property type="entry name" value="DNA polymerase I"/>
    <property type="match status" value="1"/>
</dbReference>
<name>A0A1N7L4R2_9GAMM</name>
<keyword evidence="1" id="KW-0540">Nuclease</keyword>
<sequence length="253" mass="28146">MHLLLIDAMNLIRRVYAAVEDSEFAAEATRNKVIDIIGANVRGRKATHLLMVYEDQEPTWRHRIWPEYKAGRSPMPEALANDLSDMRADLERSGIHSYRMSGWEADDVVATVADRAARSGLQVTILSTDKGFCQLVSERISVLNHFDRFLWNEEAVHQRWGLAPAQLTDYWALCGDQTNHLPGVPGIGKKGAAQVLDLCGSLDHAIGWPEVLPERLSNALEQGIPSAIRTRVLATLRTDLELGISLSSLRAKS</sequence>
<dbReference type="InterPro" id="IPR020045">
    <property type="entry name" value="DNA_polI_H3TH"/>
</dbReference>
<dbReference type="InterPro" id="IPR029060">
    <property type="entry name" value="PIN-like_dom_sf"/>
</dbReference>
<evidence type="ECO:0000256" key="3">
    <source>
        <dbReference type="ARBA" id="ARBA00023125"/>
    </source>
</evidence>
<dbReference type="GO" id="GO:0008409">
    <property type="term" value="F:5'-3' exonuclease activity"/>
    <property type="evidence" value="ECO:0007669"/>
    <property type="project" value="InterPro"/>
</dbReference>
<organism evidence="5 6">
    <name type="scientific">Thalassolituus maritimus</name>
    <dbReference type="NCBI Taxonomy" id="484498"/>
    <lineage>
        <taxon>Bacteria</taxon>
        <taxon>Pseudomonadati</taxon>
        <taxon>Pseudomonadota</taxon>
        <taxon>Gammaproteobacteria</taxon>
        <taxon>Oceanospirillales</taxon>
        <taxon>Oceanospirillaceae</taxon>
        <taxon>Thalassolituus</taxon>
    </lineage>
</organism>
<dbReference type="STRING" id="484498.SAMN05421686_103289"/>
<dbReference type="SUPFAM" id="SSF47807">
    <property type="entry name" value="5' to 3' exonuclease, C-terminal subdomain"/>
    <property type="match status" value="1"/>
</dbReference>
<dbReference type="SUPFAM" id="SSF88723">
    <property type="entry name" value="PIN domain-like"/>
    <property type="match status" value="1"/>
</dbReference>
<dbReference type="InterPro" id="IPR038969">
    <property type="entry name" value="FEN"/>
</dbReference>
<dbReference type="Pfam" id="PF01367">
    <property type="entry name" value="5_3_exonuc"/>
    <property type="match status" value="1"/>
</dbReference>
<evidence type="ECO:0000256" key="2">
    <source>
        <dbReference type="ARBA" id="ARBA00022801"/>
    </source>
</evidence>
<feature type="domain" description="5'-3' exonuclease" evidence="4">
    <location>
        <begin position="1"/>
        <end position="252"/>
    </location>
</feature>
<evidence type="ECO:0000256" key="1">
    <source>
        <dbReference type="ARBA" id="ARBA00022722"/>
    </source>
</evidence>
<evidence type="ECO:0000313" key="6">
    <source>
        <dbReference type="Proteomes" id="UP000185639"/>
    </source>
</evidence>
<dbReference type="CDD" id="cd09859">
    <property type="entry name" value="PIN_53EXO"/>
    <property type="match status" value="1"/>
</dbReference>
<dbReference type="GO" id="GO:0003677">
    <property type="term" value="F:DNA binding"/>
    <property type="evidence" value="ECO:0007669"/>
    <property type="project" value="UniProtKB-KW"/>
</dbReference>
<dbReference type="PANTHER" id="PTHR42646">
    <property type="entry name" value="FLAP ENDONUCLEASE XNI"/>
    <property type="match status" value="1"/>
</dbReference>
<dbReference type="Proteomes" id="UP000185639">
    <property type="component" value="Unassembled WGS sequence"/>
</dbReference>
<evidence type="ECO:0000313" key="5">
    <source>
        <dbReference type="EMBL" id="SIS68855.1"/>
    </source>
</evidence>
<dbReference type="Gene3D" id="1.10.150.20">
    <property type="entry name" value="5' to 3' exonuclease, C-terminal subdomain"/>
    <property type="match status" value="1"/>
</dbReference>